<dbReference type="Gene3D" id="2.160.20.10">
    <property type="entry name" value="Single-stranded right-handed beta-helix, Pectin lyase-like"/>
    <property type="match status" value="1"/>
</dbReference>
<dbReference type="KEGG" id="ote:Oter_4090"/>
<evidence type="ECO:0000259" key="5">
    <source>
        <dbReference type="Pfam" id="PF01095"/>
    </source>
</evidence>
<dbReference type="InterPro" id="IPR012334">
    <property type="entry name" value="Pectin_lyas_fold"/>
</dbReference>
<dbReference type="InterPro" id="IPR011050">
    <property type="entry name" value="Pectin_lyase_fold/virulence"/>
</dbReference>
<dbReference type="OrthoDB" id="9777975at2"/>
<evidence type="ECO:0000256" key="2">
    <source>
        <dbReference type="ARBA" id="ARBA00022801"/>
    </source>
</evidence>
<evidence type="ECO:0000256" key="4">
    <source>
        <dbReference type="SAM" id="SignalP"/>
    </source>
</evidence>
<dbReference type="eggNOG" id="COG4677">
    <property type="taxonomic scope" value="Bacteria"/>
</dbReference>
<dbReference type="PANTHER" id="PTHR31321:SF57">
    <property type="entry name" value="PECTINESTERASE 53-RELATED"/>
    <property type="match status" value="1"/>
</dbReference>
<comment type="similarity">
    <text evidence="1">Belongs to the pectinesterase family.</text>
</comment>
<gene>
    <name evidence="6" type="ordered locus">Oter_4090</name>
</gene>
<evidence type="ECO:0000256" key="1">
    <source>
        <dbReference type="ARBA" id="ARBA00008891"/>
    </source>
</evidence>
<dbReference type="HOGENOM" id="CLU_582454_0_0_0"/>
<dbReference type="RefSeq" id="WP_012376892.1">
    <property type="nucleotide sequence ID" value="NC_010571.1"/>
</dbReference>
<dbReference type="AlphaFoldDB" id="B2A028"/>
<keyword evidence="7" id="KW-1185">Reference proteome</keyword>
<dbReference type="GO" id="GO:0009279">
    <property type="term" value="C:cell outer membrane"/>
    <property type="evidence" value="ECO:0007669"/>
    <property type="project" value="TreeGrafter"/>
</dbReference>
<keyword evidence="3" id="KW-0063">Aspartyl esterase</keyword>
<dbReference type="GO" id="GO:0042545">
    <property type="term" value="P:cell wall modification"/>
    <property type="evidence" value="ECO:0007669"/>
    <property type="project" value="InterPro"/>
</dbReference>
<evidence type="ECO:0000256" key="3">
    <source>
        <dbReference type="ARBA" id="ARBA00023085"/>
    </source>
</evidence>
<name>B2A028_OPITP</name>
<dbReference type="SUPFAM" id="SSF51126">
    <property type="entry name" value="Pectin lyase-like"/>
    <property type="match status" value="1"/>
</dbReference>
<evidence type="ECO:0000313" key="6">
    <source>
        <dbReference type="EMBL" id="ACB77364.1"/>
    </source>
</evidence>
<protein>
    <submittedName>
        <fullName evidence="6">Pectinesterase</fullName>
    </submittedName>
</protein>
<sequence length="469" mass="51074">MRSSSLGLAAFFLSAQLAAFLLAAAPAGPAPLPIAPDIVVAADGSAGFRSIQAALESLPKDNRERRVILVRNGVYHEKVRIDAPFVTLRGESRQGARIEYAQAADAFHKQHDSVGLAVVNITAPAHDFVLENLTVKNTHGVIGPHAFAVFGLADKTVIVDCDVLSQGADTLALWRGRNQNAGATAGTPGLEAGGRSYQARLNICGSVDFVCPRGWSYLADSTITQVNPNATAAIWHDGSKDPDMKFVLRGCRFDGPPEWILSRHHRDAQYFLVDCTFSERMRDRKPYRVIYPLDGGTPSEADLARNRELDPVNRWGERVYYFNCHRDGGDYTWHADNLAAAPGAPAPREITPRWTFAGTWDPERTDQPAVCMIQPIAGGFRLRFTESVTVKGRPRLELQHGAKADYVSGSGSSALQFAINDSSAPVQLDFTEGVILATEATATLRLASPSLPRADASCVAKTDRRRRER</sequence>
<evidence type="ECO:0000313" key="7">
    <source>
        <dbReference type="Proteomes" id="UP000007013"/>
    </source>
</evidence>
<feature type="domain" description="Pectinesterase catalytic" evidence="5">
    <location>
        <begin position="37"/>
        <end position="171"/>
    </location>
</feature>
<dbReference type="Proteomes" id="UP000007013">
    <property type="component" value="Chromosome"/>
</dbReference>
<feature type="signal peptide" evidence="4">
    <location>
        <begin position="1"/>
        <end position="23"/>
    </location>
</feature>
<organism evidence="6 7">
    <name type="scientific">Opitutus terrae (strain DSM 11246 / JCM 15787 / PB90-1)</name>
    <dbReference type="NCBI Taxonomy" id="452637"/>
    <lineage>
        <taxon>Bacteria</taxon>
        <taxon>Pseudomonadati</taxon>
        <taxon>Verrucomicrobiota</taxon>
        <taxon>Opitutia</taxon>
        <taxon>Opitutales</taxon>
        <taxon>Opitutaceae</taxon>
        <taxon>Opitutus</taxon>
    </lineage>
</organism>
<proteinExistence type="inferred from homology"/>
<reference evidence="6 7" key="1">
    <citation type="journal article" date="2011" name="J. Bacteriol.">
        <title>Genome sequence of the verrucomicrobium Opitutus terrae PB90-1, an abundant inhabitant of rice paddy soil ecosystems.</title>
        <authorList>
            <person name="van Passel M.W."/>
            <person name="Kant R."/>
            <person name="Palva A."/>
            <person name="Copeland A."/>
            <person name="Lucas S."/>
            <person name="Lapidus A."/>
            <person name="Glavina del Rio T."/>
            <person name="Pitluck S."/>
            <person name="Goltsman E."/>
            <person name="Clum A."/>
            <person name="Sun H."/>
            <person name="Schmutz J."/>
            <person name="Larimer F.W."/>
            <person name="Land M.L."/>
            <person name="Hauser L."/>
            <person name="Kyrpides N."/>
            <person name="Mikhailova N."/>
            <person name="Richardson P.P."/>
            <person name="Janssen P.H."/>
            <person name="de Vos W.M."/>
            <person name="Smidt H."/>
        </authorList>
    </citation>
    <scope>NUCLEOTIDE SEQUENCE [LARGE SCALE GENOMIC DNA]</scope>
    <source>
        <strain evidence="7">DSM 11246 / JCM 15787 / PB90-1</strain>
    </source>
</reference>
<feature type="chain" id="PRO_5011108777" evidence="4">
    <location>
        <begin position="24"/>
        <end position="469"/>
    </location>
</feature>
<dbReference type="GO" id="GO:0030599">
    <property type="term" value="F:pectinesterase activity"/>
    <property type="evidence" value="ECO:0007669"/>
    <property type="project" value="InterPro"/>
</dbReference>
<dbReference type="PANTHER" id="PTHR31321">
    <property type="entry name" value="ACYL-COA THIOESTER HYDROLASE YBHC-RELATED"/>
    <property type="match status" value="1"/>
</dbReference>
<dbReference type="InterPro" id="IPR000070">
    <property type="entry name" value="Pectinesterase_cat"/>
</dbReference>
<dbReference type="STRING" id="452637.Oter_4090"/>
<accession>B2A028</accession>
<keyword evidence="4" id="KW-0732">Signal</keyword>
<dbReference type="Pfam" id="PF01095">
    <property type="entry name" value="Pectinesterase"/>
    <property type="match status" value="1"/>
</dbReference>
<keyword evidence="2" id="KW-0378">Hydrolase</keyword>
<dbReference type="EMBL" id="CP001032">
    <property type="protein sequence ID" value="ACB77364.1"/>
    <property type="molecule type" value="Genomic_DNA"/>
</dbReference>